<keyword evidence="2" id="KW-1185">Reference proteome</keyword>
<protein>
    <submittedName>
        <fullName evidence="3">TM2 domain-containing protein DDB_G0277895-like</fullName>
    </submittedName>
</protein>
<dbReference type="GeneID" id="116293480"/>
<evidence type="ECO:0000313" key="2">
    <source>
        <dbReference type="Proteomes" id="UP000515163"/>
    </source>
</evidence>
<name>A0A6P8HM13_ACTTE</name>
<feature type="signal peptide" evidence="1">
    <location>
        <begin position="1"/>
        <end position="17"/>
    </location>
</feature>
<dbReference type="KEGG" id="aten:116293480"/>
<organism evidence="2 3">
    <name type="scientific">Actinia tenebrosa</name>
    <name type="common">Australian red waratah sea anemone</name>
    <dbReference type="NCBI Taxonomy" id="6105"/>
    <lineage>
        <taxon>Eukaryota</taxon>
        <taxon>Metazoa</taxon>
        <taxon>Cnidaria</taxon>
        <taxon>Anthozoa</taxon>
        <taxon>Hexacorallia</taxon>
        <taxon>Actiniaria</taxon>
        <taxon>Actiniidae</taxon>
        <taxon>Actinia</taxon>
    </lineage>
</organism>
<gene>
    <name evidence="3" type="primary">LOC116293480</name>
</gene>
<dbReference type="Proteomes" id="UP000515163">
    <property type="component" value="Unplaced"/>
</dbReference>
<dbReference type="InParanoid" id="A0A6P8HM13"/>
<dbReference type="RefSeq" id="XP_031556771.1">
    <property type="nucleotide sequence ID" value="XM_031700911.1"/>
</dbReference>
<dbReference type="OrthoDB" id="10315787at2759"/>
<keyword evidence="1" id="KW-0732">Signal</keyword>
<reference evidence="3" key="1">
    <citation type="submission" date="2025-08" db="UniProtKB">
        <authorList>
            <consortium name="RefSeq"/>
        </authorList>
    </citation>
    <scope>IDENTIFICATION</scope>
    <source>
        <tissue evidence="3">Tentacle</tissue>
    </source>
</reference>
<evidence type="ECO:0000313" key="3">
    <source>
        <dbReference type="RefSeq" id="XP_031556771.1"/>
    </source>
</evidence>
<evidence type="ECO:0000256" key="1">
    <source>
        <dbReference type="SAM" id="SignalP"/>
    </source>
</evidence>
<feature type="chain" id="PRO_5028219310" evidence="1">
    <location>
        <begin position="18"/>
        <end position="139"/>
    </location>
</feature>
<dbReference type="AlphaFoldDB" id="A0A6P8HM13"/>
<sequence length="139" mass="15180">MTKMIILALCVLPLVFGAPAAPPRKQPQRTLVYNRPGYGSPYGTAYQRPYASPYQHSYGSPYQQAYGSPYQQAYGSPYQAMGAPCGQFGTPCNQPMQMPYPQMPIQQPYGSPYGASCSPMCASAPVAYQALCCKRSKKD</sequence>
<accession>A0A6P8HM13</accession>
<proteinExistence type="predicted"/>